<feature type="transmembrane region" description="Helical" evidence="4">
    <location>
        <begin position="348"/>
        <end position="367"/>
    </location>
</feature>
<dbReference type="SUPFAM" id="SSF103473">
    <property type="entry name" value="MFS general substrate transporter"/>
    <property type="match status" value="1"/>
</dbReference>
<feature type="transmembrane region" description="Helical" evidence="4">
    <location>
        <begin position="307"/>
        <end position="327"/>
    </location>
</feature>
<keyword evidence="3 4" id="KW-0472">Membrane</keyword>
<proteinExistence type="predicted"/>
<feature type="transmembrane region" description="Helical" evidence="4">
    <location>
        <begin position="135"/>
        <end position="155"/>
    </location>
</feature>
<feature type="transmembrane region" description="Helical" evidence="4">
    <location>
        <begin position="373"/>
        <end position="392"/>
    </location>
</feature>
<keyword evidence="1 4" id="KW-0812">Transmembrane</keyword>
<comment type="caution">
    <text evidence="5">The sequence shown here is derived from an EMBL/GenBank/DDBJ whole genome shotgun (WGS) entry which is preliminary data.</text>
</comment>
<dbReference type="RefSeq" id="WP_122270537.1">
    <property type="nucleotide sequence ID" value="NZ_RBSW01000241.1"/>
</dbReference>
<evidence type="ECO:0000256" key="4">
    <source>
        <dbReference type="SAM" id="Phobius"/>
    </source>
</evidence>
<feature type="transmembrane region" description="Helical" evidence="4">
    <location>
        <begin position="243"/>
        <end position="263"/>
    </location>
</feature>
<evidence type="ECO:0000313" key="5">
    <source>
        <dbReference type="EMBL" id="RMS78219.1"/>
    </source>
</evidence>
<feature type="transmembrane region" description="Helical" evidence="4">
    <location>
        <begin position="283"/>
        <end position="301"/>
    </location>
</feature>
<feature type="transmembrane region" description="Helical" evidence="4">
    <location>
        <begin position="20"/>
        <end position="41"/>
    </location>
</feature>
<dbReference type="GO" id="GO:0022857">
    <property type="term" value="F:transmembrane transporter activity"/>
    <property type="evidence" value="ECO:0007669"/>
    <property type="project" value="InterPro"/>
</dbReference>
<dbReference type="EMBL" id="RBSW01000241">
    <property type="protein sequence ID" value="RMS78219.1"/>
    <property type="molecule type" value="Genomic_DNA"/>
</dbReference>
<protein>
    <recommendedName>
        <fullName evidence="7">MFS transporter</fullName>
    </recommendedName>
</protein>
<evidence type="ECO:0000256" key="1">
    <source>
        <dbReference type="ARBA" id="ARBA00022692"/>
    </source>
</evidence>
<dbReference type="Pfam" id="PF07690">
    <property type="entry name" value="MFS_1"/>
    <property type="match status" value="1"/>
</dbReference>
<evidence type="ECO:0000256" key="3">
    <source>
        <dbReference type="ARBA" id="ARBA00023136"/>
    </source>
</evidence>
<evidence type="ECO:0000313" key="6">
    <source>
        <dbReference type="Proteomes" id="UP000270499"/>
    </source>
</evidence>
<feature type="transmembrane region" description="Helical" evidence="4">
    <location>
        <begin position="161"/>
        <end position="182"/>
    </location>
</feature>
<accession>A0A3M5FUP7</accession>
<dbReference type="Proteomes" id="UP000270499">
    <property type="component" value="Unassembled WGS sequence"/>
</dbReference>
<dbReference type="AlphaFoldDB" id="A0A3M5FUP7"/>
<organism evidence="5 6">
    <name type="scientific">Pseudomonas savastanoi</name>
    <name type="common">Pseudomonas syringae pv. savastanoi</name>
    <dbReference type="NCBI Taxonomy" id="29438"/>
    <lineage>
        <taxon>Bacteria</taxon>
        <taxon>Pseudomonadati</taxon>
        <taxon>Pseudomonadota</taxon>
        <taxon>Gammaproteobacteria</taxon>
        <taxon>Pseudomonadales</taxon>
        <taxon>Pseudomonadaceae</taxon>
        <taxon>Pseudomonas</taxon>
    </lineage>
</organism>
<feature type="transmembrane region" description="Helical" evidence="4">
    <location>
        <begin position="212"/>
        <end position="231"/>
    </location>
</feature>
<evidence type="ECO:0008006" key="7">
    <source>
        <dbReference type="Google" id="ProtNLM"/>
    </source>
</evidence>
<name>A0A3M5FUP7_PSESS</name>
<dbReference type="InterPro" id="IPR011701">
    <property type="entry name" value="MFS"/>
</dbReference>
<gene>
    <name evidence="5" type="ORF">ALP59_200121</name>
</gene>
<dbReference type="PANTHER" id="PTHR23526">
    <property type="entry name" value="INTEGRAL MEMBRANE TRANSPORT PROTEIN-RELATED"/>
    <property type="match status" value="1"/>
</dbReference>
<sequence length="406" mass="43350">MAEEIELPASAKKQLLVGDALSTFGGWLDMIAILTIAAYSFHVTPYQMAIVSVFNLLPGIVLSKLIGKFTEAHSPLLIAQASLILRASATILILFSGNLIVFCTVIACRSVFASFTLPAINKLAEHNVPNTDKNAYLSMLSLVNGLCKILAPIIGGLLSEIWSTSLPLICSCILTLLSLIFFNHRLSIHPQLSIPSASSLQTEGKNISGGELFFLCVAVYFSFVFMTNNLLPLTLKLMDYSPALLGILIGASGSGNILASIYISKRATRATRIQTGESIKPMLNSGICTAACFLLIGLLMGTGNDNAQILLVISFMAIGIFSAAFSISTNRFLFWAFANRIGSATAKLQAVQNASMLAAPLLGAFIIDHTSPGILFISAGAIAIIAFVFIYAHSSIQLRHSDTKPI</sequence>
<evidence type="ECO:0000256" key="2">
    <source>
        <dbReference type="ARBA" id="ARBA00022989"/>
    </source>
</evidence>
<keyword evidence="2 4" id="KW-1133">Transmembrane helix</keyword>
<dbReference type="InterPro" id="IPR052528">
    <property type="entry name" value="Sugar_transport-like"/>
</dbReference>
<feature type="transmembrane region" description="Helical" evidence="4">
    <location>
        <begin position="87"/>
        <end position="115"/>
    </location>
</feature>
<feature type="transmembrane region" description="Helical" evidence="4">
    <location>
        <begin position="48"/>
        <end position="67"/>
    </location>
</feature>
<dbReference type="Gene3D" id="1.20.1250.20">
    <property type="entry name" value="MFS general substrate transporter like domains"/>
    <property type="match status" value="2"/>
</dbReference>
<reference evidence="5 6" key="1">
    <citation type="submission" date="2018-08" db="EMBL/GenBank/DDBJ databases">
        <title>Recombination of ecologically and evolutionarily significant loci maintains genetic cohesion in the Pseudomonas syringae species complex.</title>
        <authorList>
            <person name="Dillon M."/>
            <person name="Thakur S."/>
            <person name="Almeida R.N.D."/>
            <person name="Weir B.S."/>
            <person name="Guttman D.S."/>
        </authorList>
    </citation>
    <scope>NUCLEOTIDE SEQUENCE [LARGE SCALE GENOMIC DNA]</scope>
    <source>
        <strain evidence="5 6">ICMP 9421</strain>
    </source>
</reference>
<dbReference type="PANTHER" id="PTHR23526:SF2">
    <property type="entry name" value="MAJOR FACILITATOR SUPERFAMILY (MFS) PROFILE DOMAIN-CONTAINING PROTEIN"/>
    <property type="match status" value="1"/>
</dbReference>
<dbReference type="InterPro" id="IPR036259">
    <property type="entry name" value="MFS_trans_sf"/>
</dbReference>